<dbReference type="PANTHER" id="PTHR34702">
    <property type="entry name" value="NA(+)/H(+) ANTIPORTER SUBUNIT F1"/>
    <property type="match status" value="1"/>
</dbReference>
<dbReference type="Pfam" id="PF04066">
    <property type="entry name" value="MrpF_PhaF"/>
    <property type="match status" value="1"/>
</dbReference>
<keyword evidence="5 8" id="KW-0812">Transmembrane</keyword>
<keyword evidence="7 8" id="KW-0472">Membrane</keyword>
<organism evidence="9 10">
    <name type="scientific">Reyranella soli</name>
    <dbReference type="NCBI Taxonomy" id="1230389"/>
    <lineage>
        <taxon>Bacteria</taxon>
        <taxon>Pseudomonadati</taxon>
        <taxon>Pseudomonadota</taxon>
        <taxon>Alphaproteobacteria</taxon>
        <taxon>Hyphomicrobiales</taxon>
        <taxon>Reyranellaceae</taxon>
        <taxon>Reyranella</taxon>
    </lineage>
</organism>
<dbReference type="AlphaFoldDB" id="A0A512NH11"/>
<evidence type="ECO:0000256" key="8">
    <source>
        <dbReference type="SAM" id="Phobius"/>
    </source>
</evidence>
<dbReference type="GO" id="GO:0015385">
    <property type="term" value="F:sodium:proton antiporter activity"/>
    <property type="evidence" value="ECO:0007669"/>
    <property type="project" value="TreeGrafter"/>
</dbReference>
<dbReference type="GO" id="GO:0005886">
    <property type="term" value="C:plasma membrane"/>
    <property type="evidence" value="ECO:0007669"/>
    <property type="project" value="UniProtKB-SubCell"/>
</dbReference>
<proteinExistence type="inferred from homology"/>
<evidence type="ECO:0000256" key="3">
    <source>
        <dbReference type="ARBA" id="ARBA00022448"/>
    </source>
</evidence>
<evidence type="ECO:0000256" key="1">
    <source>
        <dbReference type="ARBA" id="ARBA00004651"/>
    </source>
</evidence>
<protein>
    <submittedName>
        <fullName evidence="9">Sodium:proton antiporter</fullName>
    </submittedName>
</protein>
<dbReference type="PANTHER" id="PTHR34702:SF1">
    <property type="entry name" value="NA(+)_H(+) ANTIPORTER SUBUNIT F"/>
    <property type="match status" value="1"/>
</dbReference>
<name>A0A512NH11_9HYPH</name>
<evidence type="ECO:0000256" key="4">
    <source>
        <dbReference type="ARBA" id="ARBA00022475"/>
    </source>
</evidence>
<accession>A0A512NH11</accession>
<comment type="caution">
    <text evidence="9">The sequence shown here is derived from an EMBL/GenBank/DDBJ whole genome shotgun (WGS) entry which is preliminary data.</text>
</comment>
<evidence type="ECO:0000256" key="7">
    <source>
        <dbReference type="ARBA" id="ARBA00023136"/>
    </source>
</evidence>
<evidence type="ECO:0000256" key="5">
    <source>
        <dbReference type="ARBA" id="ARBA00022692"/>
    </source>
</evidence>
<comment type="subcellular location">
    <subcellularLocation>
        <location evidence="1">Cell membrane</location>
        <topology evidence="1">Multi-pass membrane protein</topology>
    </subcellularLocation>
</comment>
<keyword evidence="4" id="KW-1003">Cell membrane</keyword>
<dbReference type="EMBL" id="BKAJ01000096">
    <property type="protein sequence ID" value="GEP58223.1"/>
    <property type="molecule type" value="Genomic_DNA"/>
</dbReference>
<dbReference type="InterPro" id="IPR007208">
    <property type="entry name" value="MrpF/PhaF-like"/>
</dbReference>
<gene>
    <name evidence="9" type="ORF">RSO01_53890</name>
</gene>
<sequence>MTDFLLAAAGLILLTVAVGLARILRGPENVDRTMAAQLLGTGGIATLLLVAAATGVRGAEDVALGLALLAAFASVAFVNSAAPRQDDDP</sequence>
<comment type="similarity">
    <text evidence="2">Belongs to the CPA3 antiporters (TC 2.A.63) subunit F family.</text>
</comment>
<keyword evidence="3" id="KW-0813">Transport</keyword>
<evidence type="ECO:0000313" key="9">
    <source>
        <dbReference type="EMBL" id="GEP58223.1"/>
    </source>
</evidence>
<keyword evidence="6 8" id="KW-1133">Transmembrane helix</keyword>
<evidence type="ECO:0000256" key="6">
    <source>
        <dbReference type="ARBA" id="ARBA00022989"/>
    </source>
</evidence>
<keyword evidence="10" id="KW-1185">Reference proteome</keyword>
<dbReference type="OrthoDB" id="8253900at2"/>
<dbReference type="RefSeq" id="WP_147153255.1">
    <property type="nucleotide sequence ID" value="NZ_BKAJ01000096.1"/>
</dbReference>
<feature type="transmembrane region" description="Helical" evidence="8">
    <location>
        <begin position="63"/>
        <end position="82"/>
    </location>
</feature>
<dbReference type="Proteomes" id="UP000321058">
    <property type="component" value="Unassembled WGS sequence"/>
</dbReference>
<evidence type="ECO:0000313" key="10">
    <source>
        <dbReference type="Proteomes" id="UP000321058"/>
    </source>
</evidence>
<reference evidence="9 10" key="1">
    <citation type="submission" date="2019-07" db="EMBL/GenBank/DDBJ databases">
        <title>Whole genome shotgun sequence of Reyranella soli NBRC 108950.</title>
        <authorList>
            <person name="Hosoyama A."/>
            <person name="Uohara A."/>
            <person name="Ohji S."/>
            <person name="Ichikawa N."/>
        </authorList>
    </citation>
    <scope>NUCLEOTIDE SEQUENCE [LARGE SCALE GENOMIC DNA]</scope>
    <source>
        <strain evidence="9 10">NBRC 108950</strain>
    </source>
</reference>
<feature type="transmembrane region" description="Helical" evidence="8">
    <location>
        <begin position="35"/>
        <end position="56"/>
    </location>
</feature>
<evidence type="ECO:0000256" key="2">
    <source>
        <dbReference type="ARBA" id="ARBA00009212"/>
    </source>
</evidence>